<protein>
    <recommendedName>
        <fullName evidence="1">YegS/DAGK C-terminal domain-containing protein</fullName>
    </recommendedName>
</protein>
<comment type="caution">
    <text evidence="2">The sequence shown here is derived from an EMBL/GenBank/DDBJ whole genome shotgun (WGS) entry which is preliminary data.</text>
</comment>
<sequence>MKVHADATVFDGMLDVFSLEVNHWWKLLALLPRLRRGTHGQLDDVRAFSTRELTISTRKPMPVNLDGELKTQTPVRFTIQEKAIAVFVK</sequence>
<accession>A0A916SLJ8</accession>
<proteinExistence type="predicted"/>
<evidence type="ECO:0000313" key="3">
    <source>
        <dbReference type="Proteomes" id="UP000646478"/>
    </source>
</evidence>
<dbReference type="Pfam" id="PF19279">
    <property type="entry name" value="YegS_C"/>
    <property type="match status" value="1"/>
</dbReference>
<name>A0A916SLJ8_9HYPH</name>
<reference evidence="2" key="2">
    <citation type="submission" date="2020-09" db="EMBL/GenBank/DDBJ databases">
        <authorList>
            <person name="Sun Q."/>
            <person name="Zhou Y."/>
        </authorList>
    </citation>
    <scope>NUCLEOTIDE SEQUENCE</scope>
    <source>
        <strain evidence="2">CGMCC 1.15082</strain>
    </source>
</reference>
<keyword evidence="3" id="KW-1185">Reference proteome</keyword>
<evidence type="ECO:0000313" key="2">
    <source>
        <dbReference type="EMBL" id="GGB06353.1"/>
    </source>
</evidence>
<dbReference type="InterPro" id="IPR045540">
    <property type="entry name" value="YegS/DAGK_C"/>
</dbReference>
<dbReference type="AlphaFoldDB" id="A0A916SLJ8"/>
<organism evidence="2 3">
    <name type="scientific">Brucella endophytica</name>
    <dbReference type="NCBI Taxonomy" id="1963359"/>
    <lineage>
        <taxon>Bacteria</taxon>
        <taxon>Pseudomonadati</taxon>
        <taxon>Pseudomonadota</taxon>
        <taxon>Alphaproteobacteria</taxon>
        <taxon>Hyphomicrobiales</taxon>
        <taxon>Brucellaceae</taxon>
        <taxon>Brucella/Ochrobactrum group</taxon>
        <taxon>Brucella</taxon>
    </lineage>
</organism>
<dbReference type="Gene3D" id="2.60.200.40">
    <property type="match status" value="1"/>
</dbReference>
<dbReference type="Proteomes" id="UP000646478">
    <property type="component" value="Unassembled WGS sequence"/>
</dbReference>
<evidence type="ECO:0000259" key="1">
    <source>
        <dbReference type="Pfam" id="PF19279"/>
    </source>
</evidence>
<dbReference type="InterPro" id="IPR016064">
    <property type="entry name" value="NAD/diacylglycerol_kinase_sf"/>
</dbReference>
<dbReference type="EMBL" id="BMHH01000020">
    <property type="protein sequence ID" value="GGB06353.1"/>
    <property type="molecule type" value="Genomic_DNA"/>
</dbReference>
<gene>
    <name evidence="2" type="ORF">GCM10011491_38090</name>
</gene>
<reference evidence="2" key="1">
    <citation type="journal article" date="2014" name="Int. J. Syst. Evol. Microbiol.">
        <title>Complete genome sequence of Corynebacterium casei LMG S-19264T (=DSM 44701T), isolated from a smear-ripened cheese.</title>
        <authorList>
            <consortium name="US DOE Joint Genome Institute (JGI-PGF)"/>
            <person name="Walter F."/>
            <person name="Albersmeier A."/>
            <person name="Kalinowski J."/>
            <person name="Ruckert C."/>
        </authorList>
    </citation>
    <scope>NUCLEOTIDE SEQUENCE</scope>
    <source>
        <strain evidence="2">CGMCC 1.15082</strain>
    </source>
</reference>
<feature type="domain" description="YegS/DAGK C-terminal" evidence="1">
    <location>
        <begin position="1"/>
        <end position="87"/>
    </location>
</feature>
<dbReference type="SUPFAM" id="SSF111331">
    <property type="entry name" value="NAD kinase/diacylglycerol kinase-like"/>
    <property type="match status" value="1"/>
</dbReference>